<dbReference type="RefSeq" id="WP_343909060.1">
    <property type="nucleotide sequence ID" value="NZ_BAAAJE010000020.1"/>
</dbReference>
<dbReference type="Proteomes" id="UP001499979">
    <property type="component" value="Unassembled WGS sequence"/>
</dbReference>
<keyword evidence="2" id="KW-1185">Reference proteome</keyword>
<organism evidence="1 2">
    <name type="scientific">Nocardioides aquiterrae</name>
    <dbReference type="NCBI Taxonomy" id="203799"/>
    <lineage>
        <taxon>Bacteria</taxon>
        <taxon>Bacillati</taxon>
        <taxon>Actinomycetota</taxon>
        <taxon>Actinomycetes</taxon>
        <taxon>Propionibacteriales</taxon>
        <taxon>Nocardioidaceae</taxon>
        <taxon>Nocardioides</taxon>
    </lineage>
</organism>
<evidence type="ECO:0000313" key="2">
    <source>
        <dbReference type="Proteomes" id="UP001499979"/>
    </source>
</evidence>
<accession>A0ABN1UK79</accession>
<protein>
    <submittedName>
        <fullName evidence="1">Uncharacterized protein</fullName>
    </submittedName>
</protein>
<gene>
    <name evidence="1" type="ORF">GCM10009606_36560</name>
</gene>
<dbReference type="EMBL" id="BAAAJE010000020">
    <property type="protein sequence ID" value="GAA1155063.1"/>
    <property type="molecule type" value="Genomic_DNA"/>
</dbReference>
<comment type="caution">
    <text evidence="1">The sequence shown here is derived from an EMBL/GenBank/DDBJ whole genome shotgun (WGS) entry which is preliminary data.</text>
</comment>
<proteinExistence type="predicted"/>
<sequence length="138" mass="15151">MSTASQTSQPTFTGEWAQPIAQATVTGYGTERFTVTRATNGRQELVFIESTSGETLWLTPEQAADFAEAVHNVSGMETSTRQARFLAQVHRMAMARDGVTRAHVERATGIARHRLRRILSGEVPMTHAEHVAISEVQA</sequence>
<name>A0ABN1UK79_9ACTN</name>
<evidence type="ECO:0000313" key="1">
    <source>
        <dbReference type="EMBL" id="GAA1155063.1"/>
    </source>
</evidence>
<reference evidence="2" key="1">
    <citation type="journal article" date="2019" name="Int. J. Syst. Evol. Microbiol.">
        <title>The Global Catalogue of Microorganisms (GCM) 10K type strain sequencing project: providing services to taxonomists for standard genome sequencing and annotation.</title>
        <authorList>
            <consortium name="The Broad Institute Genomics Platform"/>
            <consortium name="The Broad Institute Genome Sequencing Center for Infectious Disease"/>
            <person name="Wu L."/>
            <person name="Ma J."/>
        </authorList>
    </citation>
    <scope>NUCLEOTIDE SEQUENCE [LARGE SCALE GENOMIC DNA]</scope>
    <source>
        <strain evidence="2">JCM 11813</strain>
    </source>
</reference>